<gene>
    <name evidence="1" type="ORF">LCGC14_2323980</name>
</gene>
<name>A0A0F9FBQ6_9ZZZZ</name>
<comment type="caution">
    <text evidence="1">The sequence shown here is derived from an EMBL/GenBank/DDBJ whole genome shotgun (WGS) entry which is preliminary data.</text>
</comment>
<dbReference type="EMBL" id="LAZR01033266">
    <property type="protein sequence ID" value="KKL48587.1"/>
    <property type="molecule type" value="Genomic_DNA"/>
</dbReference>
<sequence length="44" mass="5254">EGTSDFEITGFMAPFVIAIRRSDRVMGTLMFQDSPRYYFEWQEK</sequence>
<evidence type="ECO:0000313" key="1">
    <source>
        <dbReference type="EMBL" id="KKL48587.1"/>
    </source>
</evidence>
<reference evidence="1" key="1">
    <citation type="journal article" date="2015" name="Nature">
        <title>Complex archaea that bridge the gap between prokaryotes and eukaryotes.</title>
        <authorList>
            <person name="Spang A."/>
            <person name="Saw J.H."/>
            <person name="Jorgensen S.L."/>
            <person name="Zaremba-Niedzwiedzka K."/>
            <person name="Martijn J."/>
            <person name="Lind A.E."/>
            <person name="van Eijk R."/>
            <person name="Schleper C."/>
            <person name="Guy L."/>
            <person name="Ettema T.J."/>
        </authorList>
    </citation>
    <scope>NUCLEOTIDE SEQUENCE</scope>
</reference>
<feature type="non-terminal residue" evidence="1">
    <location>
        <position position="1"/>
    </location>
</feature>
<organism evidence="1">
    <name type="scientific">marine sediment metagenome</name>
    <dbReference type="NCBI Taxonomy" id="412755"/>
    <lineage>
        <taxon>unclassified sequences</taxon>
        <taxon>metagenomes</taxon>
        <taxon>ecological metagenomes</taxon>
    </lineage>
</organism>
<protein>
    <submittedName>
        <fullName evidence="1">Uncharacterized protein</fullName>
    </submittedName>
</protein>
<proteinExistence type="predicted"/>
<accession>A0A0F9FBQ6</accession>
<dbReference type="AlphaFoldDB" id="A0A0F9FBQ6"/>